<evidence type="ECO:0000259" key="4">
    <source>
        <dbReference type="Pfam" id="PF25796"/>
    </source>
</evidence>
<keyword evidence="5" id="KW-0808">Transferase</keyword>
<organism evidence="5">
    <name type="scientific">Fusobacterium animalis</name>
    <dbReference type="NCBI Taxonomy" id="76859"/>
    <lineage>
        <taxon>Bacteria</taxon>
        <taxon>Fusobacteriati</taxon>
        <taxon>Fusobacteriota</taxon>
        <taxon>Fusobacteriia</taxon>
        <taxon>Fusobacteriales</taxon>
        <taxon>Fusobacteriaceae</taxon>
        <taxon>Fusobacterium</taxon>
    </lineage>
</organism>
<dbReference type="RefSeq" id="WP_060676307.1">
    <property type="nucleotide sequence ID" value="NZ_CP012713.1"/>
</dbReference>
<reference evidence="5 6" key="1">
    <citation type="submission" date="2015-09" db="EMBL/GenBank/DDBJ databases">
        <authorList>
            <person name="Jackson K.R."/>
            <person name="Lunt B.L."/>
            <person name="Fisher J.N.B."/>
            <person name="Gardner A.V."/>
            <person name="Bailey M.E."/>
            <person name="Deus L.M."/>
            <person name="Earl A.S."/>
            <person name="Gibby P.D."/>
            <person name="Hartmann K.A."/>
            <person name="Liu J.E."/>
            <person name="Manci A.M."/>
            <person name="Nielsen D.A."/>
            <person name="Solomon M.B."/>
            <person name="Breakwell D.P."/>
            <person name="Burnett S.H."/>
            <person name="Grose J.H."/>
        </authorList>
    </citation>
    <scope>NUCLEOTIDE SEQUENCE [LARGE SCALE GENOMIC DNA]</scope>
    <source>
        <strain evidence="5 6">KCOM 1279</strain>
    </source>
</reference>
<evidence type="ECO:0000313" key="5">
    <source>
        <dbReference type="EMBL" id="ALF17978.1"/>
    </source>
</evidence>
<evidence type="ECO:0000256" key="1">
    <source>
        <dbReference type="SAM" id="Coils"/>
    </source>
</evidence>
<dbReference type="OrthoDB" id="3201900at2"/>
<evidence type="ECO:0000259" key="2">
    <source>
        <dbReference type="Pfam" id="PF25791"/>
    </source>
</evidence>
<dbReference type="InterPro" id="IPR027417">
    <property type="entry name" value="P-loop_NTPase"/>
</dbReference>
<feature type="coiled-coil region" evidence="1">
    <location>
        <begin position="1052"/>
        <end position="1152"/>
    </location>
</feature>
<sequence>MESLTIKSILQKDIERKINGVVKADSNEKDTVITELNEYVVTEEIRERLTKFFDKYVDSINFPTEDMGVWISGFFGSGKSHFLKMIGHILENNAYDGKKVVDFFKDKIDDAILMGNIEKAAEIPTDVILFNIDNVSDQDTYQNKDSIAVAFLKKFNEYLGFTRDDIEIAEFERKLWEDGKLEEFKKVFEEESGKTWKDANRNLDFHSDDFLDVIEKLKIMSRESAERWLERDVVRSISAESFRDILENYLKMKGPKHRIIFLVDEIGQYIGDNSKLMLNLQTLVETLGVKFKGRVWVGVTSQQDLSSILNNSEHRKNDFSKIQDRFKTMLALSSGNIDEVIKKRLLIKKKIEGEDLEKIFDKKRVEIENLIHFEKTMTLPLYDDNKDFSETYPFVAYQFNLLQKVFEKVRNMGHSGQHMSRGERSLLSSFQEAGIKVKDKNIGILVPFNYFYESIEQFLEDNVRRPFIHARNEKGIDDFGLEVLKLLFLLKGINGIEPTLNNLTSFMIDSMDSDRIELEKKIKKALEKLEKEVLIQKDGENYYFLTNEEQDINREIEREDIDLKKIDEKIDSYIFKEIFTKNSILMEETGNKYGFTRTIDETVYGKIGEDLAITIFTERADDYDNVAIVGTRPESDLILRLAKDDETYRNEIKLFLKVESYIRNKQKDNERESIIRILEIKQRENKIRDRRIKSELERLIGEAEVFVYGQKQDIKTKDASKKIEESLKALANHRFHKAKLVKKPYDEAEIRNILSYVYDIGKNGVLFDIKKDVESNINSEAIKEVLERITLLEKRGDTPITLKNISEYYLRSPYGWGQLTINGLVGELWKYKLIDLQESKVLVTDENTATNLLTKLQNKNLEKIVISLREEIDPELIKKVNNLLKEIKTIKEDTGEVTLDSPKEDLLEILKRKIGIAKGYKIECEHSKYPGKKELNDWIDLLDEIILSKDNAEKTLKNFLEMEDELSKEYDKVDRVFDFFTSSKKDRYDKAIEKINKIEEYKDYIGSLKETDAYKTIEEIRLDKNIYERIREFDDLISELDKAKDGLIEIEKTSLKEKVEKYKKEFSEKLKDNSEIIKKLEEKLNEFLEKEVNNKDNSNDMAIFMKSKKLENIVNNFEKEYKNSAKKEIEKLENYLNEVAEDKTDIDELRKSIKSTYNNYKDEIAKSDIKNISITITKAIKDKEDFNAEINGKAKKKERVKLRKISINSKSNIESEEEVKEYILTIEKDIEKLKNEMVEAIKNNKIVDIG</sequence>
<feature type="domain" description="Probable ATP-binding protein BrxC winged helix-turn-helix" evidence="2">
    <location>
        <begin position="770"/>
        <end position="870"/>
    </location>
</feature>
<evidence type="ECO:0000259" key="3">
    <source>
        <dbReference type="Pfam" id="PF25792"/>
    </source>
</evidence>
<dbReference type="InterPro" id="IPR058037">
    <property type="entry name" value="BREX_BrxC_helical"/>
</dbReference>
<feature type="domain" description="Probable ATP-binding protein BrxC alpha-helical" evidence="3">
    <location>
        <begin position="877"/>
        <end position="1000"/>
    </location>
</feature>
<dbReference type="Pfam" id="PF25791">
    <property type="entry name" value="WHD_BREX_BrxC"/>
    <property type="match status" value="1"/>
</dbReference>
<dbReference type="InterPro" id="IPR058036">
    <property type="entry name" value="BREX_BrxC_4th"/>
</dbReference>
<dbReference type="PATRIC" id="fig|76859.3.peg.1461"/>
<feature type="coiled-coil region" evidence="1">
    <location>
        <begin position="1216"/>
        <end position="1243"/>
    </location>
</feature>
<feature type="domain" description="Probable ATP-binding protein BrxC 4th six-stranded beta-sheet" evidence="4">
    <location>
        <begin position="560"/>
        <end position="730"/>
    </location>
</feature>
<protein>
    <submittedName>
        <fullName evidence="5">Cobalamin adenosyltransferase</fullName>
    </submittedName>
</protein>
<accession>A0A0M4RKS6</accession>
<proteinExistence type="predicted"/>
<gene>
    <name evidence="5" type="ORF">RN98_07260</name>
</gene>
<dbReference type="GO" id="GO:0016740">
    <property type="term" value="F:transferase activity"/>
    <property type="evidence" value="ECO:0007669"/>
    <property type="project" value="UniProtKB-KW"/>
</dbReference>
<dbReference type="Proteomes" id="UP000063147">
    <property type="component" value="Chromosome"/>
</dbReference>
<name>A0A0M4RKS6_9FUSO</name>
<dbReference type="NCBIfam" id="NF033441">
    <property type="entry name" value="BREX_BrxC"/>
    <property type="match status" value="1"/>
</dbReference>
<dbReference type="EMBL" id="CP012713">
    <property type="protein sequence ID" value="ALF17978.1"/>
    <property type="molecule type" value="Genomic_DNA"/>
</dbReference>
<dbReference type="AlphaFoldDB" id="A0A0M4RKS6"/>
<dbReference type="Pfam" id="PF25796">
    <property type="entry name" value="BREX_BrxC_4th"/>
    <property type="match status" value="1"/>
</dbReference>
<dbReference type="SUPFAM" id="SSF52540">
    <property type="entry name" value="P-loop containing nucleoside triphosphate hydrolases"/>
    <property type="match status" value="1"/>
</dbReference>
<dbReference type="InterPro" id="IPR058038">
    <property type="entry name" value="BREX_BrxC_wHTH"/>
</dbReference>
<dbReference type="Pfam" id="PF25792">
    <property type="entry name" value="BREX_BrxC_helical"/>
    <property type="match status" value="1"/>
</dbReference>
<keyword evidence="1" id="KW-0175">Coiled coil</keyword>
<dbReference type="InterPro" id="IPR047679">
    <property type="entry name" value="BREX_BrxC"/>
</dbReference>
<evidence type="ECO:0000313" key="6">
    <source>
        <dbReference type="Proteomes" id="UP000063147"/>
    </source>
</evidence>